<name>A0A2P2QJE2_RHIMU</name>
<dbReference type="AlphaFoldDB" id="A0A2P2QJE2"/>
<accession>A0A2P2QJE2</accession>
<organism evidence="1">
    <name type="scientific">Rhizophora mucronata</name>
    <name type="common">Asiatic mangrove</name>
    <dbReference type="NCBI Taxonomy" id="61149"/>
    <lineage>
        <taxon>Eukaryota</taxon>
        <taxon>Viridiplantae</taxon>
        <taxon>Streptophyta</taxon>
        <taxon>Embryophyta</taxon>
        <taxon>Tracheophyta</taxon>
        <taxon>Spermatophyta</taxon>
        <taxon>Magnoliopsida</taxon>
        <taxon>eudicotyledons</taxon>
        <taxon>Gunneridae</taxon>
        <taxon>Pentapetalae</taxon>
        <taxon>rosids</taxon>
        <taxon>fabids</taxon>
        <taxon>Malpighiales</taxon>
        <taxon>Rhizophoraceae</taxon>
        <taxon>Rhizophora</taxon>
    </lineage>
</organism>
<protein>
    <submittedName>
        <fullName evidence="1">Uncharacterized protein</fullName>
    </submittedName>
</protein>
<evidence type="ECO:0000313" key="1">
    <source>
        <dbReference type="EMBL" id="MBX67122.1"/>
    </source>
</evidence>
<reference evidence="1" key="1">
    <citation type="submission" date="2018-02" db="EMBL/GenBank/DDBJ databases">
        <title>Rhizophora mucronata_Transcriptome.</title>
        <authorList>
            <person name="Meera S.P."/>
            <person name="Sreeshan A."/>
            <person name="Augustine A."/>
        </authorList>
    </citation>
    <scope>NUCLEOTIDE SEQUENCE</scope>
    <source>
        <tissue evidence="1">Leaf</tissue>
    </source>
</reference>
<sequence length="33" mass="3791">MELPDCFEACFDILACTGLTYPLKEFCPNFIVF</sequence>
<proteinExistence type="predicted"/>
<dbReference type="EMBL" id="GGEC01086638">
    <property type="protein sequence ID" value="MBX67122.1"/>
    <property type="molecule type" value="Transcribed_RNA"/>
</dbReference>